<accession>U1GE57</accession>
<protein>
    <recommendedName>
        <fullName evidence="4">Fungal N-terminal domain-containing protein</fullName>
    </recommendedName>
</protein>
<evidence type="ECO:0008006" key="4">
    <source>
        <dbReference type="Google" id="ProtNLM"/>
    </source>
</evidence>
<dbReference type="RefSeq" id="XP_007786746.1">
    <property type="nucleotide sequence ID" value="XM_007788556.1"/>
</dbReference>
<reference evidence="3" key="1">
    <citation type="journal article" date="2014" name="BMC Genomics">
        <title>Genome characteristics reveal the impact of lichenization on lichen-forming fungus Endocarpon pusillum Hedwig (Verrucariales, Ascomycota).</title>
        <authorList>
            <person name="Wang Y.-Y."/>
            <person name="Liu B."/>
            <person name="Zhang X.-Y."/>
            <person name="Zhou Q.-M."/>
            <person name="Zhang T."/>
            <person name="Li H."/>
            <person name="Yu Y.-F."/>
            <person name="Zhang X.-L."/>
            <person name="Hao X.-Y."/>
            <person name="Wang M."/>
            <person name="Wang L."/>
            <person name="Wei J.-C."/>
        </authorList>
    </citation>
    <scope>NUCLEOTIDE SEQUENCE [LARGE SCALE GENOMIC DNA]</scope>
    <source>
        <strain evidence="3">Z07020 / HMAS-L-300199</strain>
    </source>
</reference>
<dbReference type="HOGENOM" id="CLU_591863_0_0_1"/>
<gene>
    <name evidence="2" type="ORF">EPUS_01263</name>
</gene>
<dbReference type="eggNOG" id="ENOG502RAH8">
    <property type="taxonomic scope" value="Eukaryota"/>
</dbReference>
<sequence length="462" mass="52119">MSFGFSLTDFKEVIKFSWQLYESLRDGPQDIKDLARDLTTIYGVLNHIEDDLGSKESAVRAHGEGRMKMLQTMTLGLKATLDEVQGLVDKFRPMVAGSKGPEQLWIKIKWLTGQKKIGRIHRDISFHISSFTLLMTTMGNSSLQRIETGLSEMRLISTEKDDDASSSASEEEEHIETTSTTELESPSDKTPDAEIPVLRASTPIQPTSSGHPIQVEDLYGVGFPQWLSPKVSMPSAEFKAKVRDFSPTTHTRLIETVFSNCQIACFDFYQANGLWRTKYGAEDTPGERKLFQMDNGKFPISPKDLSLQHWLMKMGHACASNRINNSDTVQRDSIYDYMTLYRTFQGVPKIPSLCDFAGRIDTDSFEECLLYSLRLCRHLQAWDAFGRLKALWKDIHTTSANLEGDASPYSEYIKSPPVQLLPSTRRDVLSPLLSDIKRTTGHKPLESGRKRRRGVAYLGGLE</sequence>
<dbReference type="OrthoDB" id="3045089at2759"/>
<name>U1GE57_ENDPU</name>
<evidence type="ECO:0000313" key="2">
    <source>
        <dbReference type="EMBL" id="ERF75897.1"/>
    </source>
</evidence>
<feature type="region of interest" description="Disordered" evidence="1">
    <location>
        <begin position="158"/>
        <end position="193"/>
    </location>
</feature>
<organism evidence="2 3">
    <name type="scientific">Endocarpon pusillum (strain Z07020 / HMAS-L-300199)</name>
    <name type="common">Lichen-forming fungus</name>
    <dbReference type="NCBI Taxonomy" id="1263415"/>
    <lineage>
        <taxon>Eukaryota</taxon>
        <taxon>Fungi</taxon>
        <taxon>Dikarya</taxon>
        <taxon>Ascomycota</taxon>
        <taxon>Pezizomycotina</taxon>
        <taxon>Eurotiomycetes</taxon>
        <taxon>Chaetothyriomycetidae</taxon>
        <taxon>Verrucariales</taxon>
        <taxon>Verrucariaceae</taxon>
        <taxon>Endocarpon</taxon>
    </lineage>
</organism>
<feature type="compositionally biased region" description="Acidic residues" evidence="1">
    <location>
        <begin position="160"/>
        <end position="174"/>
    </location>
</feature>
<proteinExistence type="predicted"/>
<dbReference type="GeneID" id="19236321"/>
<evidence type="ECO:0000313" key="3">
    <source>
        <dbReference type="Proteomes" id="UP000019373"/>
    </source>
</evidence>
<dbReference type="Proteomes" id="UP000019373">
    <property type="component" value="Unassembled WGS sequence"/>
</dbReference>
<keyword evidence="3" id="KW-1185">Reference proteome</keyword>
<dbReference type="AlphaFoldDB" id="U1GE57"/>
<dbReference type="EMBL" id="KE720795">
    <property type="protein sequence ID" value="ERF75897.1"/>
    <property type="molecule type" value="Genomic_DNA"/>
</dbReference>
<evidence type="ECO:0000256" key="1">
    <source>
        <dbReference type="SAM" id="MobiDB-lite"/>
    </source>
</evidence>